<keyword evidence="1" id="KW-0699">rRNA-binding</keyword>
<proteinExistence type="predicted"/>
<evidence type="ECO:0000256" key="3">
    <source>
        <dbReference type="ARBA" id="ARBA00022980"/>
    </source>
</evidence>
<evidence type="ECO:0000256" key="2">
    <source>
        <dbReference type="ARBA" id="ARBA00022884"/>
    </source>
</evidence>
<dbReference type="GO" id="GO:0006412">
    <property type="term" value="P:translation"/>
    <property type="evidence" value="ECO:0007669"/>
    <property type="project" value="InterPro"/>
</dbReference>
<dbReference type="Proteomes" id="UP000034711">
    <property type="component" value="Unassembled WGS sequence"/>
</dbReference>
<dbReference type="Pfam" id="PF01649">
    <property type="entry name" value="Ribosomal_S20p"/>
    <property type="match status" value="1"/>
</dbReference>
<dbReference type="InterPro" id="IPR002583">
    <property type="entry name" value="Ribosomal_bS20"/>
</dbReference>
<evidence type="ECO:0000256" key="6">
    <source>
        <dbReference type="ARBA" id="ARBA00035343"/>
    </source>
</evidence>
<accession>A0A0G1XP67</accession>
<evidence type="ECO:0000256" key="4">
    <source>
        <dbReference type="ARBA" id="ARBA00023274"/>
    </source>
</evidence>
<name>A0A0G1XP67_9BACT</name>
<gene>
    <name evidence="7" type="ORF">UY77_C0006G0005</name>
</gene>
<comment type="caution">
    <text evidence="7">The sequence shown here is derived from an EMBL/GenBank/DDBJ whole genome shotgun (WGS) entry which is preliminary data.</text>
</comment>
<sequence>MTCLLVDNASLDLPDVILYTARTLNSFLLWTPKLGNETPMPNMENAKKALRQSIKNAQRNKIATAEIDSLRVQFRKLMTAKKTKEAQETAKALSKKLDKAHAHGILKKNTVGRYKSRLMKKLNVAAKA</sequence>
<dbReference type="NCBIfam" id="TIGR00029">
    <property type="entry name" value="S20"/>
    <property type="match status" value="1"/>
</dbReference>
<dbReference type="SUPFAM" id="SSF46992">
    <property type="entry name" value="Ribosomal protein S20"/>
    <property type="match status" value="1"/>
</dbReference>
<dbReference type="Gene3D" id="1.20.58.110">
    <property type="entry name" value="Ribosomal protein S20"/>
    <property type="match status" value="1"/>
</dbReference>
<protein>
    <recommendedName>
        <fullName evidence="5">Small ribosomal subunit protein bS20</fullName>
    </recommendedName>
    <alternativeName>
        <fullName evidence="6">30S ribosomal protein S20</fullName>
    </alternativeName>
</protein>
<evidence type="ECO:0000256" key="5">
    <source>
        <dbReference type="ARBA" id="ARBA00035136"/>
    </source>
</evidence>
<dbReference type="GO" id="GO:0003735">
    <property type="term" value="F:structural constituent of ribosome"/>
    <property type="evidence" value="ECO:0007669"/>
    <property type="project" value="InterPro"/>
</dbReference>
<organism evidence="7 8">
    <name type="scientific">Candidatus Uhrbacteria bacterium GW2011_GWA2_53_10</name>
    <dbReference type="NCBI Taxonomy" id="1618980"/>
    <lineage>
        <taxon>Bacteria</taxon>
        <taxon>Candidatus Uhriibacteriota</taxon>
    </lineage>
</organism>
<dbReference type="GO" id="GO:1990904">
    <property type="term" value="C:ribonucleoprotein complex"/>
    <property type="evidence" value="ECO:0007669"/>
    <property type="project" value="UniProtKB-KW"/>
</dbReference>
<keyword evidence="3 7" id="KW-0689">Ribosomal protein</keyword>
<evidence type="ECO:0000313" key="8">
    <source>
        <dbReference type="Proteomes" id="UP000034711"/>
    </source>
</evidence>
<dbReference type="EMBL" id="LCRI01000006">
    <property type="protein sequence ID" value="KKW33068.1"/>
    <property type="molecule type" value="Genomic_DNA"/>
</dbReference>
<dbReference type="AlphaFoldDB" id="A0A0G1XP67"/>
<dbReference type="GO" id="GO:0005840">
    <property type="term" value="C:ribosome"/>
    <property type="evidence" value="ECO:0007669"/>
    <property type="project" value="UniProtKB-KW"/>
</dbReference>
<dbReference type="GO" id="GO:0019843">
    <property type="term" value="F:rRNA binding"/>
    <property type="evidence" value="ECO:0007669"/>
    <property type="project" value="UniProtKB-KW"/>
</dbReference>
<reference evidence="7 8" key="1">
    <citation type="journal article" date="2015" name="Nature">
        <title>rRNA introns, odd ribosomes, and small enigmatic genomes across a large radiation of phyla.</title>
        <authorList>
            <person name="Brown C.T."/>
            <person name="Hug L.A."/>
            <person name="Thomas B.C."/>
            <person name="Sharon I."/>
            <person name="Castelle C.J."/>
            <person name="Singh A."/>
            <person name="Wilkins M.J."/>
            <person name="Williams K.H."/>
            <person name="Banfield J.F."/>
        </authorList>
    </citation>
    <scope>NUCLEOTIDE SEQUENCE [LARGE SCALE GENOMIC DNA]</scope>
</reference>
<keyword evidence="2" id="KW-0694">RNA-binding</keyword>
<evidence type="ECO:0000256" key="1">
    <source>
        <dbReference type="ARBA" id="ARBA00022730"/>
    </source>
</evidence>
<dbReference type="InterPro" id="IPR036510">
    <property type="entry name" value="Ribosomal_bS20_sf"/>
</dbReference>
<evidence type="ECO:0000313" key="7">
    <source>
        <dbReference type="EMBL" id="KKW33068.1"/>
    </source>
</evidence>
<keyword evidence="4" id="KW-0687">Ribonucleoprotein</keyword>